<dbReference type="Pfam" id="PF20700">
    <property type="entry name" value="Mutator"/>
    <property type="match status" value="1"/>
</dbReference>
<dbReference type="AlphaFoldDB" id="A0AAE1CXC0"/>
<comment type="caution">
    <text evidence="3">The sequence shown here is derived from an EMBL/GenBank/DDBJ whole genome shotgun (WGS) entry which is preliminary data.</text>
</comment>
<reference evidence="3" key="1">
    <citation type="journal article" date="2023" name="G3 (Bethesda)">
        <title>A reference genome for the long-term kleptoplast-retaining sea slug Elysia crispata morphotype clarki.</title>
        <authorList>
            <person name="Eastman K.E."/>
            <person name="Pendleton A.L."/>
            <person name="Shaikh M.A."/>
            <person name="Suttiyut T."/>
            <person name="Ogas R."/>
            <person name="Tomko P."/>
            <person name="Gavelis G."/>
            <person name="Widhalm J.R."/>
            <person name="Wisecaver J.H."/>
        </authorList>
    </citation>
    <scope>NUCLEOTIDE SEQUENCE</scope>
    <source>
        <strain evidence="3">ECLA1</strain>
    </source>
</reference>
<gene>
    <name evidence="3" type="ORF">RRG08_067322</name>
</gene>
<sequence length="360" mass="40344">MSKTGFGQKKRYKKLRGRHAKKEEDHNAEQTRNLTPDPDLDLDLGSEENIAQTQTERGLMPPTPASSNSDADQSEPQISADETDNVSRSEQKMAAFDDEEPRADDRSQYFLIHNSFRQSLYTILTCCFCSGSNVYWGRKKSAGFAQEFYLEYQVSTSGVQVVDISYNGTWHKRGHSSHYGVGVVVDIASGLILDTHTVSNYCRGFEKAPPSNSASFTAWNKSHKKSFNKNFDGTSNAMEVEAAAVIFARSVGQRKLIYGTMLCDGDSKALDNVNRLALPLPSFNMGPSELRHVLSRLGLSRSMTNSNDALNRANTRIRHARRKLQGSSKWRRKHVQKHLIQRDKMEQKEGATYSAGAFNC</sequence>
<feature type="region of interest" description="Disordered" evidence="1">
    <location>
        <begin position="1"/>
        <end position="88"/>
    </location>
</feature>
<dbReference type="InterPro" id="IPR049012">
    <property type="entry name" value="Mutator_transp_dom"/>
</dbReference>
<dbReference type="Proteomes" id="UP001283361">
    <property type="component" value="Unassembled WGS sequence"/>
</dbReference>
<evidence type="ECO:0000256" key="1">
    <source>
        <dbReference type="SAM" id="MobiDB-lite"/>
    </source>
</evidence>
<name>A0AAE1CXC0_9GAST</name>
<feature type="compositionally biased region" description="Basic residues" evidence="1">
    <location>
        <begin position="8"/>
        <end position="20"/>
    </location>
</feature>
<organism evidence="3 4">
    <name type="scientific">Elysia crispata</name>
    <name type="common">lettuce slug</name>
    <dbReference type="NCBI Taxonomy" id="231223"/>
    <lineage>
        <taxon>Eukaryota</taxon>
        <taxon>Metazoa</taxon>
        <taxon>Spiralia</taxon>
        <taxon>Lophotrochozoa</taxon>
        <taxon>Mollusca</taxon>
        <taxon>Gastropoda</taxon>
        <taxon>Heterobranchia</taxon>
        <taxon>Euthyneura</taxon>
        <taxon>Panpulmonata</taxon>
        <taxon>Sacoglossa</taxon>
        <taxon>Placobranchoidea</taxon>
        <taxon>Plakobranchidae</taxon>
        <taxon>Elysia</taxon>
    </lineage>
</organism>
<proteinExistence type="predicted"/>
<keyword evidence="4" id="KW-1185">Reference proteome</keyword>
<evidence type="ECO:0000313" key="3">
    <source>
        <dbReference type="EMBL" id="KAK3741492.1"/>
    </source>
</evidence>
<evidence type="ECO:0000313" key="4">
    <source>
        <dbReference type="Proteomes" id="UP001283361"/>
    </source>
</evidence>
<feature type="compositionally biased region" description="Polar residues" evidence="1">
    <location>
        <begin position="65"/>
        <end position="77"/>
    </location>
</feature>
<feature type="domain" description="Mutator-like transposase" evidence="2">
    <location>
        <begin position="153"/>
        <end position="317"/>
    </location>
</feature>
<accession>A0AAE1CXC0</accession>
<evidence type="ECO:0000259" key="2">
    <source>
        <dbReference type="Pfam" id="PF20700"/>
    </source>
</evidence>
<dbReference type="EMBL" id="JAWDGP010006417">
    <property type="protein sequence ID" value="KAK3741492.1"/>
    <property type="molecule type" value="Genomic_DNA"/>
</dbReference>
<protein>
    <recommendedName>
        <fullName evidence="2">Mutator-like transposase domain-containing protein</fullName>
    </recommendedName>
</protein>